<gene>
    <name evidence="1" type="ORF">SAMN04488515_0702</name>
</gene>
<dbReference type="AlphaFoldDB" id="A0A1I0NLX2"/>
<evidence type="ECO:0000313" key="1">
    <source>
        <dbReference type="EMBL" id="SEW02406.1"/>
    </source>
</evidence>
<organism evidence="1 2">
    <name type="scientific">Cognatiyoonia koreensis</name>
    <dbReference type="NCBI Taxonomy" id="364200"/>
    <lineage>
        <taxon>Bacteria</taxon>
        <taxon>Pseudomonadati</taxon>
        <taxon>Pseudomonadota</taxon>
        <taxon>Alphaproteobacteria</taxon>
        <taxon>Rhodobacterales</taxon>
        <taxon>Paracoccaceae</taxon>
        <taxon>Cognatiyoonia</taxon>
    </lineage>
</organism>
<name>A0A1I0NLX2_9RHOB</name>
<dbReference type="OrthoDB" id="894286at2"/>
<sequence>MPLQNRVLPTGDIVATPARGTVLGNRGILHDATRTLESRRWQHQNWVCCVLSFKGRRREVMAPRRYTELFFLDEAVAFAAGHRPCGECRRAAYHAYLDGWQAAFGDRPAPRVMDKALHRARVNRDRSQVRFEALSDSLPDGVFILWDGLPHLVHGAALYRFGPAGYAPSVRRPPCTMVTVLTPAPTVAVLQTGYAIGVHPSATIDVSPPKA</sequence>
<dbReference type="STRING" id="364200.SAMN04488515_0702"/>
<evidence type="ECO:0000313" key="2">
    <source>
        <dbReference type="Proteomes" id="UP000199167"/>
    </source>
</evidence>
<dbReference type="EMBL" id="FOIZ01000001">
    <property type="protein sequence ID" value="SEW02406.1"/>
    <property type="molecule type" value="Genomic_DNA"/>
</dbReference>
<keyword evidence="2" id="KW-1185">Reference proteome</keyword>
<dbReference type="RefSeq" id="WP_089990320.1">
    <property type="nucleotide sequence ID" value="NZ_FOIZ01000001.1"/>
</dbReference>
<accession>A0A1I0NLX2</accession>
<reference evidence="1 2" key="1">
    <citation type="submission" date="2016-10" db="EMBL/GenBank/DDBJ databases">
        <authorList>
            <person name="de Groot N.N."/>
        </authorList>
    </citation>
    <scope>NUCLEOTIDE SEQUENCE [LARGE SCALE GENOMIC DNA]</scope>
    <source>
        <strain evidence="1 2">DSM 17925</strain>
    </source>
</reference>
<evidence type="ECO:0008006" key="3">
    <source>
        <dbReference type="Google" id="ProtNLM"/>
    </source>
</evidence>
<proteinExistence type="predicted"/>
<dbReference type="Proteomes" id="UP000199167">
    <property type="component" value="Unassembled WGS sequence"/>
</dbReference>
<protein>
    <recommendedName>
        <fullName evidence="3">Metal binding domain of Ada</fullName>
    </recommendedName>
</protein>